<feature type="region of interest" description="Disordered" evidence="1">
    <location>
        <begin position="116"/>
        <end position="141"/>
    </location>
</feature>
<dbReference type="InterPro" id="IPR046520">
    <property type="entry name" value="DUF6697"/>
</dbReference>
<protein>
    <recommendedName>
        <fullName evidence="2">DUF6697 domain-containing protein</fullName>
    </recommendedName>
</protein>
<gene>
    <name evidence="3" type="ORF">M378DRAFT_21972</name>
</gene>
<feature type="region of interest" description="Disordered" evidence="1">
    <location>
        <begin position="375"/>
        <end position="403"/>
    </location>
</feature>
<dbReference type="AlphaFoldDB" id="A0A0C2SY80"/>
<evidence type="ECO:0000313" key="4">
    <source>
        <dbReference type="Proteomes" id="UP000054549"/>
    </source>
</evidence>
<dbReference type="OrthoDB" id="3219211at2759"/>
<sequence length="403" mass="44516">MSCISFLDEKEQDPLPKSDVHQSLFTLNDPFRVAEMAFELQIEKLRAIEALKARDVALQRLADAYTLLKQKTEQLDSIQSTNGETNVSTSSKQADVNYMGVAVKMLREESQTFKDLTNNLEPPPSYEAELGKGSTPPANASPTFLSDLKADNASESRIIYATPGSDEPSEMVHARYALLAGIPVPPDAPEDTLRPIIIPPPITLSEFINTMSGPLRTSLLNYRILHGATTIWCPEREEHGYFYAPRFKCNTNPRVVTANRWSQVDVISPMNKPTECFFSKDGAWYYAGIYKGFAMDDLTAKEWAHLSPETTQAIIKETLSGRKNTSPQNVYETGQLYAAGALKVACVGLQCVGFNQAMYKALLEHAGRFAQNKTKTLSGHGIGPTGSSSPRAHWNSSCRSPKE</sequence>
<name>A0A0C2SY80_AMAMK</name>
<proteinExistence type="predicted"/>
<feature type="compositionally biased region" description="Polar residues" evidence="1">
    <location>
        <begin position="385"/>
        <end position="403"/>
    </location>
</feature>
<reference evidence="3 4" key="1">
    <citation type="submission" date="2014-04" db="EMBL/GenBank/DDBJ databases">
        <title>Evolutionary Origins and Diversification of the Mycorrhizal Mutualists.</title>
        <authorList>
            <consortium name="DOE Joint Genome Institute"/>
            <consortium name="Mycorrhizal Genomics Consortium"/>
            <person name="Kohler A."/>
            <person name="Kuo A."/>
            <person name="Nagy L.G."/>
            <person name="Floudas D."/>
            <person name="Copeland A."/>
            <person name="Barry K.W."/>
            <person name="Cichocki N."/>
            <person name="Veneault-Fourrey C."/>
            <person name="LaButti K."/>
            <person name="Lindquist E.A."/>
            <person name="Lipzen A."/>
            <person name="Lundell T."/>
            <person name="Morin E."/>
            <person name="Murat C."/>
            <person name="Riley R."/>
            <person name="Ohm R."/>
            <person name="Sun H."/>
            <person name="Tunlid A."/>
            <person name="Henrissat B."/>
            <person name="Grigoriev I.V."/>
            <person name="Hibbett D.S."/>
            <person name="Martin F."/>
        </authorList>
    </citation>
    <scope>NUCLEOTIDE SEQUENCE [LARGE SCALE GENOMIC DNA]</scope>
    <source>
        <strain evidence="3 4">Koide BX008</strain>
    </source>
</reference>
<dbReference type="STRING" id="946122.A0A0C2SY80"/>
<dbReference type="InParanoid" id="A0A0C2SY80"/>
<evidence type="ECO:0000256" key="1">
    <source>
        <dbReference type="SAM" id="MobiDB-lite"/>
    </source>
</evidence>
<keyword evidence="4" id="KW-1185">Reference proteome</keyword>
<dbReference type="Proteomes" id="UP000054549">
    <property type="component" value="Unassembled WGS sequence"/>
</dbReference>
<evidence type="ECO:0000313" key="3">
    <source>
        <dbReference type="EMBL" id="KIL68470.1"/>
    </source>
</evidence>
<dbReference type="HOGENOM" id="CLU_032738_0_0_1"/>
<organism evidence="3 4">
    <name type="scientific">Amanita muscaria (strain Koide BX008)</name>
    <dbReference type="NCBI Taxonomy" id="946122"/>
    <lineage>
        <taxon>Eukaryota</taxon>
        <taxon>Fungi</taxon>
        <taxon>Dikarya</taxon>
        <taxon>Basidiomycota</taxon>
        <taxon>Agaricomycotina</taxon>
        <taxon>Agaricomycetes</taxon>
        <taxon>Agaricomycetidae</taxon>
        <taxon>Agaricales</taxon>
        <taxon>Pluteineae</taxon>
        <taxon>Amanitaceae</taxon>
        <taxon>Amanita</taxon>
    </lineage>
</organism>
<dbReference type="Pfam" id="PF20411">
    <property type="entry name" value="DUF6697"/>
    <property type="match status" value="1"/>
</dbReference>
<feature type="domain" description="DUF6697" evidence="2">
    <location>
        <begin position="221"/>
        <end position="364"/>
    </location>
</feature>
<accession>A0A0C2SY80</accession>
<evidence type="ECO:0000259" key="2">
    <source>
        <dbReference type="Pfam" id="PF20411"/>
    </source>
</evidence>
<dbReference type="EMBL" id="KN818228">
    <property type="protein sequence ID" value="KIL68470.1"/>
    <property type="molecule type" value="Genomic_DNA"/>
</dbReference>